<name>A0ABR4NGX7_9FUNG</name>
<dbReference type="EMBL" id="JADGIZ020000005">
    <property type="protein sequence ID" value="KAL2918721.1"/>
    <property type="molecule type" value="Genomic_DNA"/>
</dbReference>
<proteinExistence type="predicted"/>
<gene>
    <name evidence="2" type="ORF">HK105_201555</name>
</gene>
<feature type="region of interest" description="Disordered" evidence="1">
    <location>
        <begin position="1"/>
        <end position="20"/>
    </location>
</feature>
<organism evidence="2 3">
    <name type="scientific">Polyrhizophydium stewartii</name>
    <dbReference type="NCBI Taxonomy" id="2732419"/>
    <lineage>
        <taxon>Eukaryota</taxon>
        <taxon>Fungi</taxon>
        <taxon>Fungi incertae sedis</taxon>
        <taxon>Chytridiomycota</taxon>
        <taxon>Chytridiomycota incertae sedis</taxon>
        <taxon>Chytridiomycetes</taxon>
        <taxon>Rhizophydiales</taxon>
        <taxon>Rhizophydiales incertae sedis</taxon>
        <taxon>Polyrhizophydium</taxon>
    </lineage>
</organism>
<accession>A0ABR4NGX7</accession>
<feature type="compositionally biased region" description="Basic and acidic residues" evidence="1">
    <location>
        <begin position="37"/>
        <end position="46"/>
    </location>
</feature>
<feature type="compositionally biased region" description="Basic and acidic residues" evidence="1">
    <location>
        <begin position="1"/>
        <end position="12"/>
    </location>
</feature>
<evidence type="ECO:0000313" key="2">
    <source>
        <dbReference type="EMBL" id="KAL2918721.1"/>
    </source>
</evidence>
<sequence>MSRRWLQREPPSRFEPLGADTPLARAALVGVGLESETPVRRAHGEAESDDQLLDDEQTPTQQQHPALLAHQPVVLHPQHQLHAAETAALDDLEGMRVQVAMDLAAYVADLAKDRWMFEAPRHAPDRASIGARRPWRLPGSRAAEGGIGLEL</sequence>
<protein>
    <submittedName>
        <fullName evidence="2">Uncharacterized protein</fullName>
    </submittedName>
</protein>
<reference evidence="2 3" key="1">
    <citation type="submission" date="2023-09" db="EMBL/GenBank/DDBJ databases">
        <title>Pangenome analysis of Batrachochytrium dendrobatidis and related Chytrids.</title>
        <authorList>
            <person name="Yacoub M.N."/>
            <person name="Stajich J.E."/>
            <person name="James T.Y."/>
        </authorList>
    </citation>
    <scope>NUCLEOTIDE SEQUENCE [LARGE SCALE GENOMIC DNA]</scope>
    <source>
        <strain evidence="2 3">JEL0888</strain>
    </source>
</reference>
<feature type="region of interest" description="Disordered" evidence="1">
    <location>
        <begin position="34"/>
        <end position="65"/>
    </location>
</feature>
<evidence type="ECO:0000256" key="1">
    <source>
        <dbReference type="SAM" id="MobiDB-lite"/>
    </source>
</evidence>
<feature type="compositionally biased region" description="Acidic residues" evidence="1">
    <location>
        <begin position="47"/>
        <end position="57"/>
    </location>
</feature>
<comment type="caution">
    <text evidence="2">The sequence shown here is derived from an EMBL/GenBank/DDBJ whole genome shotgun (WGS) entry which is preliminary data.</text>
</comment>
<dbReference type="Proteomes" id="UP001527925">
    <property type="component" value="Unassembled WGS sequence"/>
</dbReference>
<evidence type="ECO:0000313" key="3">
    <source>
        <dbReference type="Proteomes" id="UP001527925"/>
    </source>
</evidence>
<keyword evidence="3" id="KW-1185">Reference proteome</keyword>